<evidence type="ECO:0000256" key="2">
    <source>
        <dbReference type="SAM" id="MobiDB-lite"/>
    </source>
</evidence>
<proteinExistence type="predicted"/>
<protein>
    <submittedName>
        <fullName evidence="3">Uncharacterized protein</fullName>
    </submittedName>
</protein>
<evidence type="ECO:0000313" key="3">
    <source>
        <dbReference type="EMBL" id="ORE00757.1"/>
    </source>
</evidence>
<evidence type="ECO:0000256" key="1">
    <source>
        <dbReference type="SAM" id="Coils"/>
    </source>
</evidence>
<dbReference type="AlphaFoldDB" id="A0A1X0QLX0"/>
<sequence length="106" mass="11600">MLFTLIGKYIHTMPTLKQPQAEFSAAKAAIVRLQQQNASLRERLAQVFSATILPAANPSAVTRPPESPWQHQPSRKRPSTPDTGLPPSTKVATKLLAKLSCCCSYI</sequence>
<reference evidence="3" key="1">
    <citation type="journal article" date="2016" name="Proc. Natl. Acad. Sci. U.S.A.">
        <title>Lipid metabolic changes in an early divergent fungus govern the establishment of a mutualistic symbiosis with endobacteria.</title>
        <authorList>
            <person name="Lastovetsky O.A."/>
            <person name="Gaspar M.L."/>
            <person name="Mondo S.J."/>
            <person name="LaButti K.M."/>
            <person name="Sandor L."/>
            <person name="Grigoriev I.V."/>
            <person name="Henry S.A."/>
            <person name="Pawlowska T.E."/>
        </authorList>
    </citation>
    <scope>NUCLEOTIDE SEQUENCE [LARGE SCALE GENOMIC DNA]</scope>
    <source>
        <strain evidence="3">ATCC 52814</strain>
    </source>
</reference>
<dbReference type="VEuPathDB" id="FungiDB:BCV72DRAFT_325471"/>
<gene>
    <name evidence="3" type="ORF">BCV72DRAFT_325471</name>
</gene>
<keyword evidence="1" id="KW-0175">Coiled coil</keyword>
<accession>A0A1X0QLX0</accession>
<feature type="coiled-coil region" evidence="1">
    <location>
        <begin position="23"/>
        <end position="50"/>
    </location>
</feature>
<dbReference type="Proteomes" id="UP000242414">
    <property type="component" value="Unassembled WGS sequence"/>
</dbReference>
<dbReference type="EMBL" id="KV922304">
    <property type="protein sequence ID" value="ORE00757.1"/>
    <property type="molecule type" value="Genomic_DNA"/>
</dbReference>
<feature type="region of interest" description="Disordered" evidence="2">
    <location>
        <begin position="57"/>
        <end position="89"/>
    </location>
</feature>
<name>A0A1X0QLX0_RHIZD</name>
<organism evidence="3">
    <name type="scientific">Rhizopus microsporus var. microsporus</name>
    <dbReference type="NCBI Taxonomy" id="86635"/>
    <lineage>
        <taxon>Eukaryota</taxon>
        <taxon>Fungi</taxon>
        <taxon>Fungi incertae sedis</taxon>
        <taxon>Mucoromycota</taxon>
        <taxon>Mucoromycotina</taxon>
        <taxon>Mucoromycetes</taxon>
        <taxon>Mucorales</taxon>
        <taxon>Mucorineae</taxon>
        <taxon>Rhizopodaceae</taxon>
        <taxon>Rhizopus</taxon>
    </lineage>
</organism>